<sequence>MPLAIYSRLNGGVSSALLRCTQSNLRDSAAFAATVFYRQQIAAEDPAYWFGT</sequence>
<accession>A0ABV2DB94</accession>
<dbReference type="Proteomes" id="UP001548832">
    <property type="component" value="Unassembled WGS sequence"/>
</dbReference>
<gene>
    <name evidence="1" type="ORF">ABVQ20_06940</name>
</gene>
<name>A0ABV2DB94_9HYPH</name>
<protein>
    <submittedName>
        <fullName evidence="1">Uncharacterized protein</fullName>
    </submittedName>
</protein>
<dbReference type="EMBL" id="JBEWSZ010000001">
    <property type="protein sequence ID" value="MET2826708.1"/>
    <property type="molecule type" value="Genomic_DNA"/>
</dbReference>
<dbReference type="RefSeq" id="WP_354458800.1">
    <property type="nucleotide sequence ID" value="NZ_JBEWSZ010000001.1"/>
</dbReference>
<organism evidence="1 2">
    <name type="scientific">Mesorhizobium shangrilense</name>
    <dbReference type="NCBI Taxonomy" id="460060"/>
    <lineage>
        <taxon>Bacteria</taxon>
        <taxon>Pseudomonadati</taxon>
        <taxon>Pseudomonadota</taxon>
        <taxon>Alphaproteobacteria</taxon>
        <taxon>Hyphomicrobiales</taxon>
        <taxon>Phyllobacteriaceae</taxon>
        <taxon>Mesorhizobium</taxon>
    </lineage>
</organism>
<reference evidence="1 2" key="1">
    <citation type="submission" date="2024-06" db="EMBL/GenBank/DDBJ databases">
        <authorList>
            <person name="Kim D.-U."/>
        </authorList>
    </citation>
    <scope>NUCLEOTIDE SEQUENCE [LARGE SCALE GENOMIC DNA]</scope>
    <source>
        <strain evidence="1 2">KACC15460</strain>
    </source>
</reference>
<evidence type="ECO:0000313" key="1">
    <source>
        <dbReference type="EMBL" id="MET2826708.1"/>
    </source>
</evidence>
<evidence type="ECO:0000313" key="2">
    <source>
        <dbReference type="Proteomes" id="UP001548832"/>
    </source>
</evidence>
<comment type="caution">
    <text evidence="1">The sequence shown here is derived from an EMBL/GenBank/DDBJ whole genome shotgun (WGS) entry which is preliminary data.</text>
</comment>
<keyword evidence="2" id="KW-1185">Reference proteome</keyword>
<proteinExistence type="predicted"/>